<evidence type="ECO:0000313" key="3">
    <source>
        <dbReference type="RefSeq" id="XP_029404211.2"/>
    </source>
</evidence>
<sequence length="88" mass="9600">MRAVFLLLVMSSVACLYLAEAAPAADDVHVPAVDGEATLFDVDAGAGHENESPREARGYYGRRYGGYGGYGGYGYRGYGRRYGRRYYG</sequence>
<dbReference type="GeneID" id="115065750"/>
<reference evidence="2" key="1">
    <citation type="submission" date="2025-05" db="UniProtKB">
        <authorList>
            <consortium name="RefSeq"/>
        </authorList>
    </citation>
    <scope>NUCLEOTIDE SEQUENCE [LARGE SCALE GENOMIC DNA]</scope>
</reference>
<dbReference type="PROSITE" id="PS51257">
    <property type="entry name" value="PROKAR_LIPOPROTEIN"/>
    <property type="match status" value="1"/>
</dbReference>
<accession>A0A8N4QA13</accession>
<evidence type="ECO:0000256" key="1">
    <source>
        <dbReference type="SAM" id="SignalP"/>
    </source>
</evidence>
<keyword evidence="1" id="KW-0732">Signal</keyword>
<protein>
    <submittedName>
        <fullName evidence="3">Uncharacterized protein LOC115065750</fullName>
    </submittedName>
</protein>
<name>A0A8N4QA13_BACDO</name>
<dbReference type="AlphaFoldDB" id="A0A8N4QA13"/>
<dbReference type="Proteomes" id="UP001652620">
    <property type="component" value="Chromosome 2"/>
</dbReference>
<organism evidence="2 3">
    <name type="scientific">Bactrocera dorsalis</name>
    <name type="common">Oriental fruit fly</name>
    <name type="synonym">Dacus dorsalis</name>
    <dbReference type="NCBI Taxonomy" id="27457"/>
    <lineage>
        <taxon>Eukaryota</taxon>
        <taxon>Metazoa</taxon>
        <taxon>Ecdysozoa</taxon>
        <taxon>Arthropoda</taxon>
        <taxon>Hexapoda</taxon>
        <taxon>Insecta</taxon>
        <taxon>Pterygota</taxon>
        <taxon>Neoptera</taxon>
        <taxon>Endopterygota</taxon>
        <taxon>Diptera</taxon>
        <taxon>Brachycera</taxon>
        <taxon>Muscomorpha</taxon>
        <taxon>Tephritoidea</taxon>
        <taxon>Tephritidae</taxon>
        <taxon>Bactrocera</taxon>
        <taxon>Bactrocera</taxon>
    </lineage>
</organism>
<feature type="signal peptide" evidence="1">
    <location>
        <begin position="1"/>
        <end position="21"/>
    </location>
</feature>
<dbReference type="KEGG" id="bdr:115065750"/>
<gene>
    <name evidence="3" type="primary">LOC115065750</name>
</gene>
<keyword evidence="2" id="KW-1185">Reference proteome</keyword>
<proteinExistence type="predicted"/>
<evidence type="ECO:0000313" key="2">
    <source>
        <dbReference type="Proteomes" id="UP001652620"/>
    </source>
</evidence>
<dbReference type="RefSeq" id="XP_029404211.2">
    <property type="nucleotide sequence ID" value="XM_029548351.2"/>
</dbReference>
<reference evidence="3" key="2">
    <citation type="submission" date="2025-08" db="UniProtKB">
        <authorList>
            <consortium name="RefSeq"/>
        </authorList>
    </citation>
    <scope>IDENTIFICATION</scope>
    <source>
        <tissue evidence="3">Adult</tissue>
    </source>
</reference>
<feature type="chain" id="PRO_5047160814" evidence="1">
    <location>
        <begin position="22"/>
        <end position="88"/>
    </location>
</feature>